<gene>
    <name evidence="4" type="ORF">F0A17_18295</name>
</gene>
<organism evidence="4 5">
    <name type="scientific">Billgrantia pellis</name>
    <dbReference type="NCBI Taxonomy" id="2606936"/>
    <lineage>
        <taxon>Bacteria</taxon>
        <taxon>Pseudomonadati</taxon>
        <taxon>Pseudomonadota</taxon>
        <taxon>Gammaproteobacteria</taxon>
        <taxon>Oceanospirillales</taxon>
        <taxon>Halomonadaceae</taxon>
        <taxon>Billgrantia</taxon>
    </lineage>
</organism>
<evidence type="ECO:0000313" key="4">
    <source>
        <dbReference type="EMBL" id="KAA0010411.1"/>
    </source>
</evidence>
<dbReference type="GO" id="GO:0016491">
    <property type="term" value="F:oxidoreductase activity"/>
    <property type="evidence" value="ECO:0007669"/>
    <property type="project" value="UniProtKB-KW"/>
</dbReference>
<dbReference type="Gene3D" id="3.50.50.60">
    <property type="entry name" value="FAD/NAD(P)-binding domain"/>
    <property type="match status" value="2"/>
</dbReference>
<evidence type="ECO:0000256" key="1">
    <source>
        <dbReference type="ARBA" id="ARBA00023002"/>
    </source>
</evidence>
<dbReference type="AlphaFoldDB" id="A0A7V7FXH3"/>
<dbReference type="Pfam" id="PF07992">
    <property type="entry name" value="Pyr_redox_2"/>
    <property type="match status" value="1"/>
</dbReference>
<dbReference type="InterPro" id="IPR041117">
    <property type="entry name" value="SoxA_A3"/>
</dbReference>
<dbReference type="CDD" id="cd19946">
    <property type="entry name" value="GlpA-like_Fer2_BFD-like"/>
    <property type="match status" value="1"/>
</dbReference>
<feature type="domain" description="FAD/NAD(P)-binding" evidence="2">
    <location>
        <begin position="4"/>
        <end position="319"/>
    </location>
</feature>
<evidence type="ECO:0000259" key="3">
    <source>
        <dbReference type="Pfam" id="PF17806"/>
    </source>
</evidence>
<feature type="domain" description="SoxA A3" evidence="3">
    <location>
        <begin position="377"/>
        <end position="458"/>
    </location>
</feature>
<dbReference type="PANTHER" id="PTHR42949">
    <property type="entry name" value="ANAEROBIC GLYCEROL-3-PHOSPHATE DEHYDROGENASE SUBUNIT B"/>
    <property type="match status" value="1"/>
</dbReference>
<dbReference type="Gene3D" id="1.10.10.1100">
    <property type="entry name" value="BFD-like [2Fe-2S]-binding domain"/>
    <property type="match status" value="1"/>
</dbReference>
<dbReference type="EMBL" id="VTPY01000007">
    <property type="protein sequence ID" value="KAA0010411.1"/>
    <property type="molecule type" value="Genomic_DNA"/>
</dbReference>
<comment type="caution">
    <text evidence="4">The sequence shown here is derived from an EMBL/GenBank/DDBJ whole genome shotgun (WGS) entry which is preliminary data.</text>
</comment>
<proteinExistence type="predicted"/>
<evidence type="ECO:0000259" key="2">
    <source>
        <dbReference type="Pfam" id="PF07992"/>
    </source>
</evidence>
<evidence type="ECO:0000313" key="5">
    <source>
        <dbReference type="Proteomes" id="UP000486760"/>
    </source>
</evidence>
<dbReference type="SUPFAM" id="SSF51905">
    <property type="entry name" value="FAD/NAD(P)-binding domain"/>
    <property type="match status" value="1"/>
</dbReference>
<keyword evidence="1" id="KW-0560">Oxidoreductase</keyword>
<keyword evidence="5" id="KW-1185">Reference proteome</keyword>
<dbReference type="Proteomes" id="UP000486760">
    <property type="component" value="Unassembled WGS sequence"/>
</dbReference>
<dbReference type="PANTHER" id="PTHR42949:SF3">
    <property type="entry name" value="ANAEROBIC GLYCEROL-3-PHOSPHATE DEHYDROGENASE SUBUNIT B"/>
    <property type="match status" value="1"/>
</dbReference>
<reference evidence="4 5" key="1">
    <citation type="submission" date="2019-08" db="EMBL/GenBank/DDBJ databases">
        <title>Bioinformatics analysis of the strain L3 and L5.</title>
        <authorList>
            <person name="Li X."/>
        </authorList>
    </citation>
    <scope>NUCLEOTIDE SEQUENCE [LARGE SCALE GENOMIC DNA]</scope>
    <source>
        <strain evidence="4 5">L5</strain>
    </source>
</reference>
<protein>
    <submittedName>
        <fullName evidence="4">FAD-binding protein</fullName>
    </submittedName>
</protein>
<dbReference type="InterPro" id="IPR041854">
    <property type="entry name" value="BFD-like_2Fe2S-bd_dom_sf"/>
</dbReference>
<dbReference type="PIRSF" id="PIRSF037495">
    <property type="entry name" value="Opine_OX_OoxA/HcnB"/>
    <property type="match status" value="1"/>
</dbReference>
<dbReference type="InterPro" id="IPR051691">
    <property type="entry name" value="Metab_Enz_Cyan_OpOx_G3PDH"/>
</dbReference>
<dbReference type="InterPro" id="IPR036188">
    <property type="entry name" value="FAD/NAD-bd_sf"/>
</dbReference>
<dbReference type="PRINTS" id="PR00469">
    <property type="entry name" value="PNDRDTASEII"/>
</dbReference>
<dbReference type="InterPro" id="IPR017224">
    <property type="entry name" value="Opine_Oxase_asu/HCN_bsu"/>
</dbReference>
<dbReference type="InterPro" id="IPR023753">
    <property type="entry name" value="FAD/NAD-binding_dom"/>
</dbReference>
<sequence length="479" mass="51643">MKMHDVVILGSGPAGMSAAITAAEYGLAPLVVDEQPAPGGQVYRAIQGTPLRNRTLLGEAYWQGEALVDRLRDTRIDYRPATRVWQLTRQREIGLLRGERAELVQAHQVILATGAMERPFPIPGWTLPGVMTAGSGQILLKSSGVVPQAPLVIAGTGPLLLLLAVQYLRVGVPIAALLDTTPPGRYRQGLPHLPGALRNPRTLAKGLRWLRELRHAGVRHIKQVSSLRAEGDERLERVAWQCHGQDGWKTLEASTLLLHQGVIPHTQITQALGCEHEWDARQLAWRPRLDEWLRTDIEGIAVAGDGGGIVGAQAAELQGRLAGLGAAHALGAIPAGQAAKEAHRQRSRLARETAIRPFLDTLYRPAPQWRLPADDTLVCRCEEVTAGEIRRMAELGCRGPNQTKAFTRCGMGPCQGRLCGLTVSELLADANGQSIEETGYYHLRPPFTPITLGQLAAASQASKALSAGPGASPPSPEPH</sequence>
<accession>A0A7V7FXH3</accession>
<name>A0A7V7FXH3_9GAMM</name>
<dbReference type="Pfam" id="PF17806">
    <property type="entry name" value="SO_alpha_A3"/>
    <property type="match status" value="1"/>
</dbReference>
<dbReference type="PRINTS" id="PR00368">
    <property type="entry name" value="FADPNR"/>
</dbReference>